<protein>
    <recommendedName>
        <fullName evidence="3">Thiopeptide-type bacteriocin biosynthesis domain-containing protein</fullName>
    </recommendedName>
</protein>
<dbReference type="AlphaFoldDB" id="A0A410MC22"/>
<evidence type="ECO:0008006" key="3">
    <source>
        <dbReference type="Google" id="ProtNLM"/>
    </source>
</evidence>
<evidence type="ECO:0000313" key="1">
    <source>
        <dbReference type="EMBL" id="QAS52240.1"/>
    </source>
</evidence>
<dbReference type="OrthoDB" id="2445137at2"/>
<dbReference type="Proteomes" id="UP000287756">
    <property type="component" value="Chromosome"/>
</dbReference>
<accession>A0A410MC22</accession>
<name>A0A410MC22_9BACI</name>
<organism evidence="1 2">
    <name type="scientific">Halobacillus litoralis</name>
    <dbReference type="NCBI Taxonomy" id="45668"/>
    <lineage>
        <taxon>Bacteria</taxon>
        <taxon>Bacillati</taxon>
        <taxon>Bacillota</taxon>
        <taxon>Bacilli</taxon>
        <taxon>Bacillales</taxon>
        <taxon>Bacillaceae</taxon>
        <taxon>Halobacillus</taxon>
    </lineage>
</organism>
<proteinExistence type="predicted"/>
<dbReference type="KEGG" id="hli:HLI_08350"/>
<gene>
    <name evidence="1" type="ORF">HLI_08350</name>
</gene>
<reference evidence="1 2" key="1">
    <citation type="submission" date="2018-01" db="EMBL/GenBank/DDBJ databases">
        <title>The whole genome sequencing and assembly of Halobacillus litoralis ERB031 strain.</title>
        <authorList>
            <person name="Lee S.-J."/>
            <person name="Park M.-K."/>
            <person name="Kim J.-Y."/>
            <person name="Lee Y.-J."/>
            <person name="Yi H."/>
            <person name="Bahn Y.-S."/>
            <person name="Kim J.F."/>
            <person name="Lee D.-W."/>
        </authorList>
    </citation>
    <scope>NUCLEOTIDE SEQUENCE [LARGE SCALE GENOMIC DNA]</scope>
    <source>
        <strain evidence="1 2">ERB 031</strain>
    </source>
</reference>
<dbReference type="RefSeq" id="WP_128524532.1">
    <property type="nucleotide sequence ID" value="NZ_CP026118.1"/>
</dbReference>
<dbReference type="EMBL" id="CP026118">
    <property type="protein sequence ID" value="QAS52240.1"/>
    <property type="molecule type" value="Genomic_DNA"/>
</dbReference>
<sequence length="337" mass="40195">MKGLLIFNYNAEEDARLVHKLTTILACVDRYFLSRSWEGGPHLKITFDEDTKASVIRRAKDDINQVMNEILINEELERQLIQKYERNASTLAKLENKEEASAIEEHGTIKMVDHHFFYHNREITDLFNEMRFEARALLTDLYMYIHKHNIKLSHAFPVLFHYVSEVYKEDGKNKGYFSFISHVHGFFELSKKQGLSYSEAEFEKHYQAERSSMVLFAEKHSGFINQWSTYWKKSFHKLKINIDDVIDENYLEEMEESFSSLKEFTNDFHHRFSDYASKQGFIYDPSATAYRFLINSLYMCLPFLRVSALKKQQFIYMAYRYTEELNDVTWREQIGIR</sequence>
<evidence type="ECO:0000313" key="2">
    <source>
        <dbReference type="Proteomes" id="UP000287756"/>
    </source>
</evidence>